<keyword evidence="6 15" id="KW-0694">RNA-binding</keyword>
<protein>
    <recommendedName>
        <fullName evidence="12">5-cytosine rRNA methyltransferase NSUN4</fullName>
    </recommendedName>
    <alternativeName>
        <fullName evidence="13">5-cytosine tRNA methyltransferase NSUN4</fullName>
    </alternativeName>
    <alternativeName>
        <fullName evidence="9">NOL1/NOP2/Sun domain family member 4</fullName>
    </alternativeName>
</protein>
<evidence type="ECO:0000256" key="2">
    <source>
        <dbReference type="ARBA" id="ARBA00022552"/>
    </source>
</evidence>
<dbReference type="InterPro" id="IPR049560">
    <property type="entry name" value="MeTrfase_RsmB-F_NOP2_cat"/>
</dbReference>
<dbReference type="PROSITE" id="PS51686">
    <property type="entry name" value="SAM_MT_RSMB_NOP"/>
    <property type="match status" value="1"/>
</dbReference>
<dbReference type="Gene3D" id="6.20.240.40">
    <property type="match status" value="1"/>
</dbReference>
<dbReference type="InterPro" id="IPR029063">
    <property type="entry name" value="SAM-dependent_MTases_sf"/>
</dbReference>
<name>A0AAD1SUK5_PELCU</name>
<dbReference type="SUPFAM" id="SSF53335">
    <property type="entry name" value="S-adenosyl-L-methionine-dependent methyltransferases"/>
    <property type="match status" value="1"/>
</dbReference>
<keyword evidence="8" id="KW-0496">Mitochondrion</keyword>
<dbReference type="Gene3D" id="3.40.50.150">
    <property type="entry name" value="Vaccinia Virus protein VP39"/>
    <property type="match status" value="1"/>
</dbReference>
<keyword evidence="3 15" id="KW-0489">Methyltransferase</keyword>
<gene>
    <name evidence="17" type="ORF">PECUL_23A056127</name>
</gene>
<evidence type="ECO:0000313" key="18">
    <source>
        <dbReference type="Proteomes" id="UP001295444"/>
    </source>
</evidence>
<evidence type="ECO:0000256" key="1">
    <source>
        <dbReference type="ARBA" id="ARBA00004173"/>
    </source>
</evidence>
<dbReference type="AlphaFoldDB" id="A0AAD1SUK5"/>
<feature type="binding site" evidence="15">
    <location>
        <position position="285"/>
    </location>
    <ligand>
        <name>S-adenosyl-L-methionine</name>
        <dbReference type="ChEBI" id="CHEBI:59789"/>
    </ligand>
</feature>
<keyword evidence="4 15" id="KW-0808">Transferase</keyword>
<evidence type="ECO:0000256" key="12">
    <source>
        <dbReference type="ARBA" id="ARBA00050027"/>
    </source>
</evidence>
<feature type="active site" description="Nucleophile" evidence="15">
    <location>
        <position position="340"/>
    </location>
</feature>
<feature type="binding site" evidence="15">
    <location>
        <begin position="211"/>
        <end position="217"/>
    </location>
    <ligand>
        <name>S-adenosyl-L-methionine</name>
        <dbReference type="ChEBI" id="CHEBI:59789"/>
    </ligand>
</feature>
<dbReference type="PANTHER" id="PTHR22808">
    <property type="entry name" value="NCL1 YEAST -RELATED NOL1/NOP2/FMU SUN DOMAIN-CONTAINING"/>
    <property type="match status" value="1"/>
</dbReference>
<sequence>GCYEQLGQQGSKDPRRLRTHCLTFQRYKFKKKWAVTLPKITCSRLALQYFDMNYSLQFGELWPSIRISLLSEQKYGALVNNFSQGPTVIQKLSTLNARDFIFEAQRSVSDLQSDTLKDSKVVKEANEFPLEADVLEPQTQHLPKKQASSLMSSLLYSSLSCFTFSRGDISRFPSPRSDIFGHLEYYLMDAASLLPVLALNVPPDSDVLDMCAAPGGKMLALLLAGNCRHLTANDMSISRSGRLRRVLLSYIPRELRTEDKVRITSWDGRNWGENESSAYDRVLVDAPCTTDRHSLLEEDNNIFHRLRTKERQMLPKVQVELLVAALQTVKPGGEVVYSTCSLSQLQNEYVVQRAVELASSEHGIHTELQDLSCFREIFKNIFNFSTDCRIGELVLPHLTANFGPMYFCKLKRLP</sequence>
<keyword evidence="7" id="KW-0809">Transit peptide</keyword>
<evidence type="ECO:0000256" key="11">
    <source>
        <dbReference type="ARBA" id="ARBA00049906"/>
    </source>
</evidence>
<evidence type="ECO:0000256" key="9">
    <source>
        <dbReference type="ARBA" id="ARBA00042050"/>
    </source>
</evidence>
<comment type="catalytic activity">
    <reaction evidence="10">
        <text>a cytidine in rRNA + S-adenosyl-L-methionine = a 5-methylcytidine in rRNA + S-adenosyl-L-homocysteine + H(+)</text>
        <dbReference type="Rhea" id="RHEA:61484"/>
        <dbReference type="Rhea" id="RHEA-COMP:15836"/>
        <dbReference type="Rhea" id="RHEA-COMP:15837"/>
        <dbReference type="ChEBI" id="CHEBI:15378"/>
        <dbReference type="ChEBI" id="CHEBI:57856"/>
        <dbReference type="ChEBI" id="CHEBI:59789"/>
        <dbReference type="ChEBI" id="CHEBI:74483"/>
        <dbReference type="ChEBI" id="CHEBI:82748"/>
    </reaction>
</comment>
<feature type="non-terminal residue" evidence="17">
    <location>
        <position position="1"/>
    </location>
</feature>
<feature type="binding site" evidence="15">
    <location>
        <position position="234"/>
    </location>
    <ligand>
        <name>S-adenosyl-L-methionine</name>
        <dbReference type="ChEBI" id="CHEBI:59789"/>
    </ligand>
</feature>
<evidence type="ECO:0000259" key="16">
    <source>
        <dbReference type="PROSITE" id="PS51686"/>
    </source>
</evidence>
<evidence type="ECO:0000256" key="10">
    <source>
        <dbReference type="ARBA" id="ARBA00049302"/>
    </source>
</evidence>
<dbReference type="PANTHER" id="PTHR22808:SF3">
    <property type="entry name" value="5-METHYLCYTOSINE RRNA METHYLTRANSFERASE NSUN4"/>
    <property type="match status" value="1"/>
</dbReference>
<comment type="function">
    <text evidence="14">Mitochondrial RNA cytosine C(5)-methyltransferase that methylates cytosine to 5-methylcytosine (m5C) in various RNAs, such as rRNAs, mRNAs and some long non-coding RNAs (lncRNAs). Involved in mitochondrial ribosome small subunit (SSU) maturation by catalyzing methylation of mitochondrial 12S rRNA.</text>
</comment>
<evidence type="ECO:0000256" key="8">
    <source>
        <dbReference type="ARBA" id="ARBA00023128"/>
    </source>
</evidence>
<comment type="catalytic activity">
    <reaction evidence="11">
        <text>a cytidine in mRNA + S-adenosyl-L-methionine = a 5-methylcytidine in mRNA + S-adenosyl-L-homocysteine + H(+)</text>
        <dbReference type="Rhea" id="RHEA:61464"/>
        <dbReference type="Rhea" id="RHEA-COMP:15145"/>
        <dbReference type="Rhea" id="RHEA-COMP:15826"/>
        <dbReference type="ChEBI" id="CHEBI:15378"/>
        <dbReference type="ChEBI" id="CHEBI:57856"/>
        <dbReference type="ChEBI" id="CHEBI:59789"/>
        <dbReference type="ChEBI" id="CHEBI:74483"/>
        <dbReference type="ChEBI" id="CHEBI:82748"/>
    </reaction>
</comment>
<dbReference type="EMBL" id="OW240919">
    <property type="protein sequence ID" value="CAH2310689.1"/>
    <property type="molecule type" value="Genomic_DNA"/>
</dbReference>
<feature type="domain" description="SAM-dependent MTase RsmB/NOP-type" evidence="16">
    <location>
        <begin position="111"/>
        <end position="413"/>
    </location>
</feature>
<comment type="similarity">
    <text evidence="15">Belongs to the class I-like SAM-binding methyltransferase superfamily. RsmB/NOP family.</text>
</comment>
<evidence type="ECO:0000256" key="15">
    <source>
        <dbReference type="PROSITE-ProRule" id="PRU01023"/>
    </source>
</evidence>
<reference evidence="17" key="1">
    <citation type="submission" date="2022-03" db="EMBL/GenBank/DDBJ databases">
        <authorList>
            <person name="Alioto T."/>
            <person name="Alioto T."/>
            <person name="Gomez Garrido J."/>
        </authorList>
    </citation>
    <scope>NUCLEOTIDE SEQUENCE</scope>
</reference>
<evidence type="ECO:0000256" key="3">
    <source>
        <dbReference type="ARBA" id="ARBA00022603"/>
    </source>
</evidence>
<dbReference type="GO" id="GO:0031167">
    <property type="term" value="P:rRNA methylation"/>
    <property type="evidence" value="ECO:0007669"/>
    <property type="project" value="TreeGrafter"/>
</dbReference>
<comment type="subcellular location">
    <subcellularLocation>
        <location evidence="1">Mitochondrion</location>
    </subcellularLocation>
</comment>
<keyword evidence="2" id="KW-0698">rRNA processing</keyword>
<evidence type="ECO:0000313" key="17">
    <source>
        <dbReference type="EMBL" id="CAH2310689.1"/>
    </source>
</evidence>
<feature type="binding site" evidence="15">
    <location>
        <position position="267"/>
    </location>
    <ligand>
        <name>S-adenosyl-L-methionine</name>
        <dbReference type="ChEBI" id="CHEBI:59789"/>
    </ligand>
</feature>
<keyword evidence="18" id="KW-1185">Reference proteome</keyword>
<proteinExistence type="inferred from homology"/>
<dbReference type="Pfam" id="PF01189">
    <property type="entry name" value="Methyltr_RsmB-F"/>
    <property type="match status" value="1"/>
</dbReference>
<organism evidence="17 18">
    <name type="scientific">Pelobates cultripes</name>
    <name type="common">Western spadefoot toad</name>
    <dbReference type="NCBI Taxonomy" id="61616"/>
    <lineage>
        <taxon>Eukaryota</taxon>
        <taxon>Metazoa</taxon>
        <taxon>Chordata</taxon>
        <taxon>Craniata</taxon>
        <taxon>Vertebrata</taxon>
        <taxon>Euteleostomi</taxon>
        <taxon>Amphibia</taxon>
        <taxon>Batrachia</taxon>
        <taxon>Anura</taxon>
        <taxon>Pelobatoidea</taxon>
        <taxon>Pelobatidae</taxon>
        <taxon>Pelobates</taxon>
    </lineage>
</organism>
<evidence type="ECO:0000256" key="4">
    <source>
        <dbReference type="ARBA" id="ARBA00022679"/>
    </source>
</evidence>
<evidence type="ECO:0000256" key="6">
    <source>
        <dbReference type="ARBA" id="ARBA00022884"/>
    </source>
</evidence>
<evidence type="ECO:0000256" key="14">
    <source>
        <dbReference type="ARBA" id="ARBA00055836"/>
    </source>
</evidence>
<dbReference type="FunFam" id="3.40.50.150:FF:000055">
    <property type="entry name" value="5-methylcytosine rRNA methyltransferase NSUN4"/>
    <property type="match status" value="1"/>
</dbReference>
<keyword evidence="5 15" id="KW-0949">S-adenosyl-L-methionine</keyword>
<accession>A0AAD1SUK5</accession>
<dbReference type="InterPro" id="IPR001678">
    <property type="entry name" value="MeTrfase_RsmB-F_NOP2_dom"/>
</dbReference>
<dbReference type="PRINTS" id="PR02008">
    <property type="entry name" value="RCMTFAMILY"/>
</dbReference>
<dbReference type="InterPro" id="IPR023267">
    <property type="entry name" value="RCMT"/>
</dbReference>
<dbReference type="GO" id="GO:0008173">
    <property type="term" value="F:RNA methyltransferase activity"/>
    <property type="evidence" value="ECO:0007669"/>
    <property type="project" value="InterPro"/>
</dbReference>
<dbReference type="Proteomes" id="UP001295444">
    <property type="component" value="Chromosome 08"/>
</dbReference>
<evidence type="ECO:0000256" key="5">
    <source>
        <dbReference type="ARBA" id="ARBA00022691"/>
    </source>
</evidence>
<evidence type="ECO:0000256" key="7">
    <source>
        <dbReference type="ARBA" id="ARBA00022946"/>
    </source>
</evidence>
<dbReference type="GO" id="GO:0003723">
    <property type="term" value="F:RNA binding"/>
    <property type="evidence" value="ECO:0007669"/>
    <property type="project" value="UniProtKB-UniRule"/>
</dbReference>
<dbReference type="GO" id="GO:0005762">
    <property type="term" value="C:mitochondrial large ribosomal subunit"/>
    <property type="evidence" value="ECO:0007669"/>
    <property type="project" value="TreeGrafter"/>
</dbReference>
<evidence type="ECO:0000256" key="13">
    <source>
        <dbReference type="ARBA" id="ARBA00050049"/>
    </source>
</evidence>